<feature type="region of interest" description="Disordered" evidence="1">
    <location>
        <begin position="1"/>
        <end position="27"/>
    </location>
</feature>
<evidence type="ECO:0000313" key="3">
    <source>
        <dbReference type="Proteomes" id="UP001302059"/>
    </source>
</evidence>
<sequence>MSDQPRKSTKPGYSESRLKGLKAPYGALEGEARSEQFRVRTQTMTQFEWWKSLTSVQRGELIAWAMEQGWTPTPKKSAPPVIVESPEPEIEEEEEEEDD</sequence>
<feature type="compositionally biased region" description="Acidic residues" evidence="1">
    <location>
        <begin position="86"/>
        <end position="99"/>
    </location>
</feature>
<name>A0ABT7JIF9_9DEIO</name>
<reference evidence="2 3" key="1">
    <citation type="submission" date="2023-05" db="EMBL/GenBank/DDBJ databases">
        <authorList>
            <person name="Gao F."/>
        </authorList>
    </citation>
    <scope>NUCLEOTIDE SEQUENCE [LARGE SCALE GENOMIC DNA]</scope>
    <source>
        <strain evidence="2 3">MIMF12</strain>
    </source>
</reference>
<proteinExistence type="predicted"/>
<gene>
    <name evidence="2" type="ORF">QOL99_11885</name>
</gene>
<keyword evidence="3" id="KW-1185">Reference proteome</keyword>
<evidence type="ECO:0000313" key="2">
    <source>
        <dbReference type="EMBL" id="MDL2344847.1"/>
    </source>
</evidence>
<dbReference type="RefSeq" id="WP_285524098.1">
    <property type="nucleotide sequence ID" value="NZ_JASNGB010000118.1"/>
</dbReference>
<dbReference type="EMBL" id="JASNGB010000118">
    <property type="protein sequence ID" value="MDL2344847.1"/>
    <property type="molecule type" value="Genomic_DNA"/>
</dbReference>
<feature type="region of interest" description="Disordered" evidence="1">
    <location>
        <begin position="70"/>
        <end position="99"/>
    </location>
</feature>
<protein>
    <submittedName>
        <fullName evidence="2">Uncharacterized protein</fullName>
    </submittedName>
</protein>
<organism evidence="2 3">
    <name type="scientific">Deinococcus rhizophilus</name>
    <dbReference type="NCBI Taxonomy" id="3049544"/>
    <lineage>
        <taxon>Bacteria</taxon>
        <taxon>Thermotogati</taxon>
        <taxon>Deinococcota</taxon>
        <taxon>Deinococci</taxon>
        <taxon>Deinococcales</taxon>
        <taxon>Deinococcaceae</taxon>
        <taxon>Deinococcus</taxon>
    </lineage>
</organism>
<comment type="caution">
    <text evidence="2">The sequence shown here is derived from an EMBL/GenBank/DDBJ whole genome shotgun (WGS) entry which is preliminary data.</text>
</comment>
<dbReference type="Proteomes" id="UP001302059">
    <property type="component" value="Unassembled WGS sequence"/>
</dbReference>
<evidence type="ECO:0000256" key="1">
    <source>
        <dbReference type="SAM" id="MobiDB-lite"/>
    </source>
</evidence>
<accession>A0ABT7JIF9</accession>